<sequence length="316" mass="35480">MGLRALDEIGNADRPNLEFVSRAIKEVNDKSGWDQDIPKIQKKARKVRSMEEIVGFKLLRGNRKDGSWKASSIWAESVVWPKPEFFSFSLDYKAVGTIALLCSLLEMARELMEAARDGDISELYRLIRQDPHVLEGFDDIPFVDTPLHKAASAGNTPVAIEIARLKPSFGRKLNQDGLSPIHLALGCKNDPALECEDDPALESKHDQTVRKLINLDRELICVQGKEGFTPLHCVTERQNLDLLATFLFNCPTSIEKLTNRGETAVHIAVKNQNFGAFEIFLAWLHAWADMKEILELKDDEGNTVLHIAAKTNQHQA</sequence>
<dbReference type="PANTHER" id="PTHR24128">
    <property type="entry name" value="HOMEOBOX PROTEIN WARIAI"/>
    <property type="match status" value="1"/>
</dbReference>
<dbReference type="Pfam" id="PF12796">
    <property type="entry name" value="Ank_2"/>
    <property type="match status" value="1"/>
</dbReference>
<gene>
    <name evidence="1" type="ORF">F0562_007901</name>
</gene>
<dbReference type="OrthoDB" id="674805at2759"/>
<evidence type="ECO:0000313" key="1">
    <source>
        <dbReference type="EMBL" id="KAA8525999.1"/>
    </source>
</evidence>
<dbReference type="InterPro" id="IPR002110">
    <property type="entry name" value="Ankyrin_rpt"/>
</dbReference>
<accession>A0A5J5A6V6</accession>
<dbReference type="Proteomes" id="UP000325577">
    <property type="component" value="Linkage Group LG3"/>
</dbReference>
<dbReference type="SUPFAM" id="SSF48403">
    <property type="entry name" value="Ankyrin repeat"/>
    <property type="match status" value="1"/>
</dbReference>
<evidence type="ECO:0000313" key="2">
    <source>
        <dbReference type="Proteomes" id="UP000325577"/>
    </source>
</evidence>
<dbReference type="Gene3D" id="1.25.40.20">
    <property type="entry name" value="Ankyrin repeat-containing domain"/>
    <property type="match status" value="1"/>
</dbReference>
<proteinExistence type="predicted"/>
<keyword evidence="2" id="KW-1185">Reference proteome</keyword>
<organism evidence="1 2">
    <name type="scientific">Nyssa sinensis</name>
    <dbReference type="NCBI Taxonomy" id="561372"/>
    <lineage>
        <taxon>Eukaryota</taxon>
        <taxon>Viridiplantae</taxon>
        <taxon>Streptophyta</taxon>
        <taxon>Embryophyta</taxon>
        <taxon>Tracheophyta</taxon>
        <taxon>Spermatophyta</taxon>
        <taxon>Magnoliopsida</taxon>
        <taxon>eudicotyledons</taxon>
        <taxon>Gunneridae</taxon>
        <taxon>Pentapetalae</taxon>
        <taxon>asterids</taxon>
        <taxon>Cornales</taxon>
        <taxon>Nyssaceae</taxon>
        <taxon>Nyssa</taxon>
    </lineage>
</organism>
<dbReference type="PANTHER" id="PTHR24128:SF24">
    <property type="entry name" value="ANKYRIN REPEAT PROTEIN"/>
    <property type="match status" value="1"/>
</dbReference>
<name>A0A5J5A6V6_9ASTE</name>
<dbReference type="EMBL" id="CM018046">
    <property type="protein sequence ID" value="KAA8525999.1"/>
    <property type="molecule type" value="Genomic_DNA"/>
</dbReference>
<protein>
    <submittedName>
        <fullName evidence="1">Uncharacterized protein</fullName>
    </submittedName>
</protein>
<dbReference type="AlphaFoldDB" id="A0A5J5A6V6"/>
<reference evidence="1 2" key="1">
    <citation type="submission" date="2019-09" db="EMBL/GenBank/DDBJ databases">
        <title>A chromosome-level genome assembly of the Chinese tupelo Nyssa sinensis.</title>
        <authorList>
            <person name="Yang X."/>
            <person name="Kang M."/>
            <person name="Yang Y."/>
            <person name="Xiong H."/>
            <person name="Wang M."/>
            <person name="Zhang Z."/>
            <person name="Wang Z."/>
            <person name="Wu H."/>
            <person name="Ma T."/>
            <person name="Liu J."/>
            <person name="Xi Z."/>
        </authorList>
    </citation>
    <scope>NUCLEOTIDE SEQUENCE [LARGE SCALE GENOMIC DNA]</scope>
    <source>
        <strain evidence="1">J267</strain>
        <tissue evidence="1">Leaf</tissue>
    </source>
</reference>
<dbReference type="SMART" id="SM00248">
    <property type="entry name" value="ANK"/>
    <property type="match status" value="4"/>
</dbReference>
<dbReference type="InterPro" id="IPR036770">
    <property type="entry name" value="Ankyrin_rpt-contain_sf"/>
</dbReference>